<reference evidence="1 2" key="1">
    <citation type="submission" date="2019-11" db="EMBL/GenBank/DDBJ databases">
        <title>Comparative genomics of hydrocarbon-degrading Desulfosarcina strains.</title>
        <authorList>
            <person name="Watanabe M."/>
            <person name="Kojima H."/>
            <person name="Fukui M."/>
        </authorList>
    </citation>
    <scope>NUCLEOTIDE SEQUENCE [LARGE SCALE GENOMIC DNA]</scope>
    <source>
        <strain evidence="1 2">PL12</strain>
    </source>
</reference>
<name>A0A5K7YJ27_9BACT</name>
<dbReference type="Proteomes" id="UP000427906">
    <property type="component" value="Chromosome"/>
</dbReference>
<keyword evidence="2" id="KW-1185">Reference proteome</keyword>
<dbReference type="RefSeq" id="WP_155316677.1">
    <property type="nucleotide sequence ID" value="NZ_AP021874.1"/>
</dbReference>
<protein>
    <recommendedName>
        <fullName evidence="3">Phospholipase C/D domain-containing protein</fullName>
    </recommendedName>
</protein>
<dbReference type="AlphaFoldDB" id="A0A5K7YJ27"/>
<gene>
    <name evidence="1" type="ORF">DSCA_24530</name>
</gene>
<evidence type="ECO:0008006" key="3">
    <source>
        <dbReference type="Google" id="ProtNLM"/>
    </source>
</evidence>
<evidence type="ECO:0000313" key="2">
    <source>
        <dbReference type="Proteomes" id="UP000427906"/>
    </source>
</evidence>
<organism evidence="1 2">
    <name type="scientific">Desulfosarcina alkanivorans</name>
    <dbReference type="NCBI Taxonomy" id="571177"/>
    <lineage>
        <taxon>Bacteria</taxon>
        <taxon>Pseudomonadati</taxon>
        <taxon>Thermodesulfobacteriota</taxon>
        <taxon>Desulfobacteria</taxon>
        <taxon>Desulfobacterales</taxon>
        <taxon>Desulfosarcinaceae</taxon>
        <taxon>Desulfosarcina</taxon>
    </lineage>
</organism>
<proteinExistence type="predicted"/>
<dbReference type="OrthoDB" id="5420363at2"/>
<evidence type="ECO:0000313" key="1">
    <source>
        <dbReference type="EMBL" id="BBO68523.1"/>
    </source>
</evidence>
<dbReference type="KEGG" id="dalk:DSCA_24530"/>
<dbReference type="EMBL" id="AP021874">
    <property type="protein sequence ID" value="BBO68523.1"/>
    <property type="molecule type" value="Genomic_DNA"/>
</dbReference>
<sequence>MALPATHIRFALSVANGLPAEQMGAYLSGTLYPDSRWLTGVHRRKTHARRFLDPAFPSDAFTLGWHVHCVCDRIQRTLFDRLLGGPAQLDADARWIRASAAKVIQDMQDAAAAELDERLPLLVHAQTPNSESKDRVTAYLDLVRRAYRGQTRPAWPVYARLWGDVGLDRLKITAIEKQVLQFLADRPMATRIKTAFGRMAAAWESGWQAPGDEGTSGGNA</sequence>
<accession>A0A5K7YJ27</accession>